<evidence type="ECO:0000313" key="1">
    <source>
        <dbReference type="EMBL" id="SVC62959.1"/>
    </source>
</evidence>
<dbReference type="AlphaFoldDB" id="A0A382NP28"/>
<reference evidence="1" key="1">
    <citation type="submission" date="2018-05" db="EMBL/GenBank/DDBJ databases">
        <authorList>
            <person name="Lanie J.A."/>
            <person name="Ng W.-L."/>
            <person name="Kazmierczak K.M."/>
            <person name="Andrzejewski T.M."/>
            <person name="Davidsen T.M."/>
            <person name="Wayne K.J."/>
            <person name="Tettelin H."/>
            <person name="Glass J.I."/>
            <person name="Rusch D."/>
            <person name="Podicherti R."/>
            <person name="Tsui H.-C.T."/>
            <person name="Winkler M.E."/>
        </authorList>
    </citation>
    <scope>NUCLEOTIDE SEQUENCE</scope>
</reference>
<accession>A0A382NP28</accession>
<gene>
    <name evidence="1" type="ORF">METZ01_LOCUS315813</name>
</gene>
<feature type="non-terminal residue" evidence="1">
    <location>
        <position position="43"/>
    </location>
</feature>
<proteinExistence type="predicted"/>
<sequence>MSEFQQAIYEIDLYGFTIVKEVLSPDEVASLTEALIRSEQEVG</sequence>
<name>A0A382NP28_9ZZZZ</name>
<protein>
    <submittedName>
        <fullName evidence="1">Uncharacterized protein</fullName>
    </submittedName>
</protein>
<dbReference type="EMBL" id="UINC01101829">
    <property type="protein sequence ID" value="SVC62959.1"/>
    <property type="molecule type" value="Genomic_DNA"/>
</dbReference>
<organism evidence="1">
    <name type="scientific">marine metagenome</name>
    <dbReference type="NCBI Taxonomy" id="408172"/>
    <lineage>
        <taxon>unclassified sequences</taxon>
        <taxon>metagenomes</taxon>
        <taxon>ecological metagenomes</taxon>
    </lineage>
</organism>